<evidence type="ECO:0000256" key="1">
    <source>
        <dbReference type="ARBA" id="ARBA00004651"/>
    </source>
</evidence>
<dbReference type="PROSITE" id="PS50928">
    <property type="entry name" value="ABC_TM1"/>
    <property type="match status" value="1"/>
</dbReference>
<dbReference type="InterPro" id="IPR045621">
    <property type="entry name" value="BPD_transp_1_N"/>
</dbReference>
<feature type="domain" description="ABC transmembrane type-1" evidence="8">
    <location>
        <begin position="95"/>
        <end position="306"/>
    </location>
</feature>
<dbReference type="GO" id="GO:0055085">
    <property type="term" value="P:transmembrane transport"/>
    <property type="evidence" value="ECO:0007669"/>
    <property type="project" value="InterPro"/>
</dbReference>
<feature type="transmembrane region" description="Helical" evidence="7">
    <location>
        <begin position="131"/>
        <end position="164"/>
    </location>
</feature>
<organism evidence="9 10">
    <name type="scientific">Polycladospora coralii</name>
    <dbReference type="NCBI Taxonomy" id="2771432"/>
    <lineage>
        <taxon>Bacteria</taxon>
        <taxon>Bacillati</taxon>
        <taxon>Bacillota</taxon>
        <taxon>Bacilli</taxon>
        <taxon>Bacillales</taxon>
        <taxon>Thermoactinomycetaceae</taxon>
        <taxon>Polycladospora</taxon>
    </lineage>
</organism>
<evidence type="ECO:0000256" key="2">
    <source>
        <dbReference type="ARBA" id="ARBA00022448"/>
    </source>
</evidence>
<name>A0A926RVY1_9BACL</name>
<accession>A0A926RVY1</accession>
<dbReference type="Pfam" id="PF00528">
    <property type="entry name" value="BPD_transp_1"/>
    <property type="match status" value="1"/>
</dbReference>
<dbReference type="SUPFAM" id="SSF161098">
    <property type="entry name" value="MetI-like"/>
    <property type="match status" value="1"/>
</dbReference>
<dbReference type="EMBL" id="JACXAH010000002">
    <property type="protein sequence ID" value="MBD1370891.1"/>
    <property type="molecule type" value="Genomic_DNA"/>
</dbReference>
<protein>
    <submittedName>
        <fullName evidence="9">ABC transporter permease</fullName>
    </submittedName>
</protein>
<dbReference type="RefSeq" id="WP_191139203.1">
    <property type="nucleotide sequence ID" value="NZ_JACXAG020000002.1"/>
</dbReference>
<keyword evidence="2 7" id="KW-0813">Transport</keyword>
<dbReference type="PANTHER" id="PTHR43163:SF6">
    <property type="entry name" value="DIPEPTIDE TRANSPORT SYSTEM PERMEASE PROTEIN DPPB-RELATED"/>
    <property type="match status" value="1"/>
</dbReference>
<feature type="transmembrane region" description="Helical" evidence="7">
    <location>
        <begin position="184"/>
        <end position="205"/>
    </location>
</feature>
<dbReference type="CDD" id="cd06261">
    <property type="entry name" value="TM_PBP2"/>
    <property type="match status" value="1"/>
</dbReference>
<keyword evidence="4 7" id="KW-0812">Transmembrane</keyword>
<evidence type="ECO:0000256" key="4">
    <source>
        <dbReference type="ARBA" id="ARBA00022692"/>
    </source>
</evidence>
<evidence type="ECO:0000256" key="3">
    <source>
        <dbReference type="ARBA" id="ARBA00022475"/>
    </source>
</evidence>
<reference evidence="9" key="1">
    <citation type="submission" date="2020-09" db="EMBL/GenBank/DDBJ databases">
        <title>A novel bacterium of genus Hazenella, isolated from South China Sea.</title>
        <authorList>
            <person name="Huang H."/>
            <person name="Mo K."/>
            <person name="Hu Y."/>
        </authorList>
    </citation>
    <scope>NUCLEOTIDE SEQUENCE</scope>
    <source>
        <strain evidence="9">IB182357</strain>
    </source>
</reference>
<comment type="subcellular location">
    <subcellularLocation>
        <location evidence="1 7">Cell membrane</location>
        <topology evidence="1 7">Multi-pass membrane protein</topology>
    </subcellularLocation>
</comment>
<feature type="transmembrane region" description="Helical" evidence="7">
    <location>
        <begin position="287"/>
        <end position="310"/>
    </location>
</feature>
<evidence type="ECO:0000313" key="9">
    <source>
        <dbReference type="EMBL" id="MBD1370891.1"/>
    </source>
</evidence>
<dbReference type="PANTHER" id="PTHR43163">
    <property type="entry name" value="DIPEPTIDE TRANSPORT SYSTEM PERMEASE PROTEIN DPPB-RELATED"/>
    <property type="match status" value="1"/>
</dbReference>
<comment type="caution">
    <text evidence="9">The sequence shown here is derived from an EMBL/GenBank/DDBJ whole genome shotgun (WGS) entry which is preliminary data.</text>
</comment>
<keyword evidence="6 7" id="KW-0472">Membrane</keyword>
<dbReference type="Pfam" id="PF19300">
    <property type="entry name" value="BPD_transp_1_N"/>
    <property type="match status" value="1"/>
</dbReference>
<dbReference type="GO" id="GO:0005886">
    <property type="term" value="C:plasma membrane"/>
    <property type="evidence" value="ECO:0007669"/>
    <property type="project" value="UniProtKB-SubCell"/>
</dbReference>
<dbReference type="InterPro" id="IPR035906">
    <property type="entry name" value="MetI-like_sf"/>
</dbReference>
<feature type="transmembrane region" description="Helical" evidence="7">
    <location>
        <begin position="242"/>
        <end position="267"/>
    </location>
</feature>
<gene>
    <name evidence="9" type="ORF">IC620_00755</name>
</gene>
<sequence>MSQYIVRRFLISIPVIILISVILFSLVQLAPGDAFSGQFDPNIDASYYEKMRKDFGFDKPPVEQYFMWASNFIQGDFGISFRHKVEVSEMIGNRIGNTFFLAITAMIITYILAIPIGIFSAERPYSKIDYTITGISFVGLSIPTFYGALIAIYLFSFYLGWFPYSGTETVGNDYTGMAYILDKLHHVLLPAFTLAFLSIAAYTRYIRASVLDAKQQDFVRTAFAKGLDQKVVLRKHVLRNALLPLITLFGLDLGLLVSGAIITESIFSWPGLGRLLYEATINRDYPILMAGYMIIAIFVLIGNLIADILYSVADPRIRYD</sequence>
<evidence type="ECO:0000256" key="7">
    <source>
        <dbReference type="RuleBase" id="RU363032"/>
    </source>
</evidence>
<evidence type="ECO:0000313" key="10">
    <source>
        <dbReference type="Proteomes" id="UP000661691"/>
    </source>
</evidence>
<evidence type="ECO:0000259" key="8">
    <source>
        <dbReference type="PROSITE" id="PS50928"/>
    </source>
</evidence>
<feature type="transmembrane region" description="Helical" evidence="7">
    <location>
        <begin position="99"/>
        <end position="119"/>
    </location>
</feature>
<feature type="transmembrane region" description="Helical" evidence="7">
    <location>
        <begin position="9"/>
        <end position="30"/>
    </location>
</feature>
<dbReference type="AlphaFoldDB" id="A0A926RVY1"/>
<keyword evidence="10" id="KW-1185">Reference proteome</keyword>
<keyword evidence="5 7" id="KW-1133">Transmembrane helix</keyword>
<keyword evidence="3" id="KW-1003">Cell membrane</keyword>
<proteinExistence type="inferred from homology"/>
<dbReference type="Proteomes" id="UP000661691">
    <property type="component" value="Unassembled WGS sequence"/>
</dbReference>
<comment type="similarity">
    <text evidence="7">Belongs to the binding-protein-dependent transport system permease family.</text>
</comment>
<evidence type="ECO:0000256" key="6">
    <source>
        <dbReference type="ARBA" id="ARBA00023136"/>
    </source>
</evidence>
<dbReference type="InterPro" id="IPR000515">
    <property type="entry name" value="MetI-like"/>
</dbReference>
<dbReference type="Gene3D" id="1.10.3720.10">
    <property type="entry name" value="MetI-like"/>
    <property type="match status" value="1"/>
</dbReference>
<evidence type="ECO:0000256" key="5">
    <source>
        <dbReference type="ARBA" id="ARBA00022989"/>
    </source>
</evidence>